<evidence type="ECO:0000313" key="4">
    <source>
        <dbReference type="EMBL" id="GGN82022.1"/>
    </source>
</evidence>
<dbReference type="SUPFAM" id="SSF53613">
    <property type="entry name" value="Ribokinase-like"/>
    <property type="match status" value="1"/>
</dbReference>
<keyword evidence="1" id="KW-0808">Transferase</keyword>
<dbReference type="EMBL" id="BMNE01000003">
    <property type="protein sequence ID" value="GGN82022.1"/>
    <property type="molecule type" value="Genomic_DNA"/>
</dbReference>
<evidence type="ECO:0000313" key="5">
    <source>
        <dbReference type="Proteomes" id="UP000658127"/>
    </source>
</evidence>
<gene>
    <name evidence="4" type="primary">rbsK</name>
    <name evidence="4" type="ORF">GCM10011610_33000</name>
</gene>
<protein>
    <submittedName>
        <fullName evidence="4">Ribokinase</fullName>
    </submittedName>
</protein>
<dbReference type="PANTHER" id="PTHR10584:SF157">
    <property type="entry name" value="SULFOFRUCTOSE KINASE"/>
    <property type="match status" value="1"/>
</dbReference>
<evidence type="ECO:0000259" key="3">
    <source>
        <dbReference type="Pfam" id="PF00294"/>
    </source>
</evidence>
<proteinExistence type="predicted"/>
<organism evidence="4 5">
    <name type="scientific">Nocardia rhizosphaerihabitans</name>
    <dbReference type="NCBI Taxonomy" id="1691570"/>
    <lineage>
        <taxon>Bacteria</taxon>
        <taxon>Bacillati</taxon>
        <taxon>Actinomycetota</taxon>
        <taxon>Actinomycetes</taxon>
        <taxon>Mycobacteriales</taxon>
        <taxon>Nocardiaceae</taxon>
        <taxon>Nocardia</taxon>
    </lineage>
</organism>
<dbReference type="Proteomes" id="UP000658127">
    <property type="component" value="Unassembled WGS sequence"/>
</dbReference>
<accession>A0ABQ2KHE5</accession>
<dbReference type="Gene3D" id="3.40.1190.20">
    <property type="match status" value="1"/>
</dbReference>
<name>A0ABQ2KHE5_9NOCA</name>
<dbReference type="Pfam" id="PF00294">
    <property type="entry name" value="PfkB"/>
    <property type="match status" value="1"/>
</dbReference>
<dbReference type="InterPro" id="IPR011611">
    <property type="entry name" value="PfkB_dom"/>
</dbReference>
<keyword evidence="2" id="KW-0418">Kinase</keyword>
<feature type="domain" description="Carbohydrate kinase PfkB" evidence="3">
    <location>
        <begin position="181"/>
        <end position="465"/>
    </location>
</feature>
<dbReference type="PANTHER" id="PTHR10584">
    <property type="entry name" value="SUGAR KINASE"/>
    <property type="match status" value="1"/>
</dbReference>
<reference evidence="5" key="1">
    <citation type="journal article" date="2019" name="Int. J. Syst. Evol. Microbiol.">
        <title>The Global Catalogue of Microorganisms (GCM) 10K type strain sequencing project: providing services to taxonomists for standard genome sequencing and annotation.</title>
        <authorList>
            <consortium name="The Broad Institute Genomics Platform"/>
            <consortium name="The Broad Institute Genome Sequencing Center for Infectious Disease"/>
            <person name="Wu L."/>
            <person name="Ma J."/>
        </authorList>
    </citation>
    <scope>NUCLEOTIDE SEQUENCE [LARGE SCALE GENOMIC DNA]</scope>
    <source>
        <strain evidence="5">CGMCC 4.7329</strain>
    </source>
</reference>
<comment type="caution">
    <text evidence="4">The sequence shown here is derived from an EMBL/GenBank/DDBJ whole genome shotgun (WGS) entry which is preliminary data.</text>
</comment>
<dbReference type="InterPro" id="IPR029056">
    <property type="entry name" value="Ribokinase-like"/>
</dbReference>
<evidence type="ECO:0000256" key="2">
    <source>
        <dbReference type="ARBA" id="ARBA00022777"/>
    </source>
</evidence>
<evidence type="ECO:0000256" key="1">
    <source>
        <dbReference type="ARBA" id="ARBA00022679"/>
    </source>
</evidence>
<sequence length="501" mass="52600">MPMLPQDARTDLVRGILARLGKFSGLSAERLRHTEIGAAPILDLPVVTGYAQREGVSREEAVLPVLRETTRQLPPAERLIADATLSLGLLRESPNGDIDPDQLYAANLGARREYLAQRWTALHTAVGATTPPAAPTVKRLRTTAERAALTALAGLLTADPATAAAAPSRVTPTSLPTGRTVTVIGDAVIDHLYRVDTFPARQAPVDGTFAGLPGGKGLNRAVAAALLGLDVQLIAAVGDDANGARILELLADYDVDRSLVKVVPSAATLVTAVVMNHSGEVRLIACRDSRVQLLDSDIDRPEVRAALAGSAVVVLTFEQPAPIIEQVLAFVRDLPERPQVIVCAAPSIAVPQGLYLYLDVVDYLVGSTVELDALLPDVDTDSAADTARRLRGLGVSAVCAVDGFGCTVYSDDDDIVVDHFPQVLKAAVGAAAAFAAALAYRVVQSEDALTAADFVWATAAMLPTQKLGAVSAGFPQVAEVDRIMQLYARDGVTRNSGVTPG</sequence>
<keyword evidence="5" id="KW-1185">Reference proteome</keyword>